<sequence length="844" mass="93115">MHSLCQRLAVLLILSVSFFASSTQAAVLAIDYGTDFMKASLMKPGVPFDVLLNKDSKRKIQSSVAWKDTERLFGQDAFNLATRFPQSSFNSLKYLLGAPANADVVSYYTTISTTTLVATTRFTAGIHKGGRYTQDIEELVAMQLAYVRHLAEDVAQEPVRDVVITVPPYYSQFERDAVADAVEIAGMRLITLINDGTAVAVNYAMTRTFPEPERHIVFDVGASSTRATVVTFSSSGKKQDATQIVVNGIGYDRVVGGTELDRRLREILLAEFERKHGRVIREDKRAMAKLWKETGRVKAVLSANADATAMIESLVDEIDFKAKVTRAEFEEACADIKDAFVRPIYDALDNAGLTLDDINSVILMGGSSRVPMVRAALANAVGEDKIAKNVNSDEAAVLGAALHGASLSRQFRTKDIKITDIMPHDVQVSYLAETKHDGPGVRPRTITSTAFAAGSKTGTRKTLTFRRKDDFALAFAYKEAPAGEFPVELLEARIAGVKEALANITDGGGVDPIIKATILLSESGFVSVPEAFAYADIKDDSIAGKLKGFFGDGSSSSSTEDPFTDPASASTTSESDAPKSTKAVTTKTSITIPLNVTVKFTSVAPMSVEQKREARDRLIDMERKEAAKAQREEQRNTLEGYLYRIRDLLDGDETQPFIKCSKESERQSLERKLTEVSNWFHREAETADTVDFIGKRSILEAIEFPVMHRFIEIQEFPQALNNSQMWNWHTRLFLTEAKAALAEEEKSGTQGKYTREELDALEKTLKDHETWLNEWVEKQKSVKMNEDPVIETSEMRARAERLEKHLQRLVQKKPPKPKKTNSSASGTATSAAPAESGSKGHDEL</sequence>
<keyword evidence="2" id="KW-1185">Reference proteome</keyword>
<comment type="caution">
    <text evidence="1">The sequence shown here is derived from an EMBL/GenBank/DDBJ whole genome shotgun (WGS) entry which is preliminary data.</text>
</comment>
<dbReference type="Proteomes" id="UP000814140">
    <property type="component" value="Unassembled WGS sequence"/>
</dbReference>
<name>A0ACB8T4E3_9AGAM</name>
<accession>A0ACB8T4E3</accession>
<dbReference type="EMBL" id="MU277203">
    <property type="protein sequence ID" value="KAI0063322.1"/>
    <property type="molecule type" value="Genomic_DNA"/>
</dbReference>
<gene>
    <name evidence="1" type="ORF">BV25DRAFT_1907098</name>
</gene>
<evidence type="ECO:0000313" key="1">
    <source>
        <dbReference type="EMBL" id="KAI0063322.1"/>
    </source>
</evidence>
<reference evidence="1" key="2">
    <citation type="journal article" date="2022" name="New Phytol.">
        <title>Evolutionary transition to the ectomycorrhizal habit in the genomes of a hyperdiverse lineage of mushroom-forming fungi.</title>
        <authorList>
            <person name="Looney B."/>
            <person name="Miyauchi S."/>
            <person name="Morin E."/>
            <person name="Drula E."/>
            <person name="Courty P.E."/>
            <person name="Kohler A."/>
            <person name="Kuo A."/>
            <person name="LaButti K."/>
            <person name="Pangilinan J."/>
            <person name="Lipzen A."/>
            <person name="Riley R."/>
            <person name="Andreopoulos W."/>
            <person name="He G."/>
            <person name="Johnson J."/>
            <person name="Nolan M."/>
            <person name="Tritt A."/>
            <person name="Barry K.W."/>
            <person name="Grigoriev I.V."/>
            <person name="Nagy L.G."/>
            <person name="Hibbett D."/>
            <person name="Henrissat B."/>
            <person name="Matheny P.B."/>
            <person name="Labbe J."/>
            <person name="Martin F.M."/>
        </authorList>
    </citation>
    <scope>NUCLEOTIDE SEQUENCE</scope>
    <source>
        <strain evidence="1">HHB10654</strain>
    </source>
</reference>
<proteinExistence type="predicted"/>
<reference evidence="1" key="1">
    <citation type="submission" date="2021-03" db="EMBL/GenBank/DDBJ databases">
        <authorList>
            <consortium name="DOE Joint Genome Institute"/>
            <person name="Ahrendt S."/>
            <person name="Looney B.P."/>
            <person name="Miyauchi S."/>
            <person name="Morin E."/>
            <person name="Drula E."/>
            <person name="Courty P.E."/>
            <person name="Chicoki N."/>
            <person name="Fauchery L."/>
            <person name="Kohler A."/>
            <person name="Kuo A."/>
            <person name="Labutti K."/>
            <person name="Pangilinan J."/>
            <person name="Lipzen A."/>
            <person name="Riley R."/>
            <person name="Andreopoulos W."/>
            <person name="He G."/>
            <person name="Johnson J."/>
            <person name="Barry K.W."/>
            <person name="Grigoriev I.V."/>
            <person name="Nagy L."/>
            <person name="Hibbett D."/>
            <person name="Henrissat B."/>
            <person name="Matheny P.B."/>
            <person name="Labbe J."/>
            <person name="Martin F."/>
        </authorList>
    </citation>
    <scope>NUCLEOTIDE SEQUENCE</scope>
    <source>
        <strain evidence="1">HHB10654</strain>
    </source>
</reference>
<organism evidence="1 2">
    <name type="scientific">Artomyces pyxidatus</name>
    <dbReference type="NCBI Taxonomy" id="48021"/>
    <lineage>
        <taxon>Eukaryota</taxon>
        <taxon>Fungi</taxon>
        <taxon>Dikarya</taxon>
        <taxon>Basidiomycota</taxon>
        <taxon>Agaricomycotina</taxon>
        <taxon>Agaricomycetes</taxon>
        <taxon>Russulales</taxon>
        <taxon>Auriscalpiaceae</taxon>
        <taxon>Artomyces</taxon>
    </lineage>
</organism>
<protein>
    <submittedName>
        <fullName evidence="1">Actin-like ATPase domain-containing protein</fullName>
    </submittedName>
</protein>
<evidence type="ECO:0000313" key="2">
    <source>
        <dbReference type="Proteomes" id="UP000814140"/>
    </source>
</evidence>